<evidence type="ECO:0000313" key="2">
    <source>
        <dbReference type="Proteomes" id="UP000006138"/>
    </source>
</evidence>
<reference evidence="1 2" key="1">
    <citation type="journal article" date="2011" name="J. Bacteriol.">
        <title>Whole genome sequence of the rifamycin B-producing strain Amycolatopsis mediterranei S699.</title>
        <authorList>
            <person name="Verma M."/>
            <person name="Kaur J."/>
            <person name="Kumar M."/>
            <person name="Kumari K."/>
            <person name="Saxena A."/>
            <person name="Anand S."/>
            <person name="Nigam A."/>
            <person name="Ravi V."/>
            <person name="Raghuvanshi S."/>
            <person name="Khurana P."/>
            <person name="Tyagi A.K."/>
            <person name="Khurana J.P."/>
            <person name="Lal R."/>
        </authorList>
    </citation>
    <scope>NUCLEOTIDE SEQUENCE [LARGE SCALE GENOMIC DNA]</scope>
    <source>
        <strain evidence="1 2">S699</strain>
    </source>
</reference>
<evidence type="ECO:0000313" key="1">
    <source>
        <dbReference type="EMBL" id="AEK46582.1"/>
    </source>
</evidence>
<name>A0A9R0P5I6_AMYMS</name>
<keyword evidence="2" id="KW-1185">Reference proteome</keyword>
<accession>A0A9R0P5I6</accession>
<protein>
    <submittedName>
        <fullName evidence="1">Uncharacterized protein</fullName>
    </submittedName>
</protein>
<dbReference type="Proteomes" id="UP000006138">
    <property type="component" value="Chromosome"/>
</dbReference>
<gene>
    <name evidence="1" type="ordered locus">RAM_40575</name>
</gene>
<proteinExistence type="predicted"/>
<dbReference type="AlphaFoldDB" id="A0A9R0P5I6"/>
<dbReference type="EMBL" id="CP002896">
    <property type="protein sequence ID" value="AEK46582.1"/>
    <property type="molecule type" value="Genomic_DNA"/>
</dbReference>
<dbReference type="KEGG" id="amn:RAM_40575"/>
<organism evidence="1 2">
    <name type="scientific">Amycolatopsis mediterranei (strain S699)</name>
    <name type="common">Nocardia mediterranei</name>
    <dbReference type="NCBI Taxonomy" id="713604"/>
    <lineage>
        <taxon>Bacteria</taxon>
        <taxon>Bacillati</taxon>
        <taxon>Actinomycetota</taxon>
        <taxon>Actinomycetes</taxon>
        <taxon>Pseudonocardiales</taxon>
        <taxon>Pseudonocardiaceae</taxon>
        <taxon>Amycolatopsis</taxon>
    </lineage>
</organism>
<sequence>MPLSALRTMNSPELQRALRRVVDQSAAPQFCDQKADNSWHH</sequence>